<dbReference type="EMBL" id="BGPR01009230">
    <property type="protein sequence ID" value="GBN38736.1"/>
    <property type="molecule type" value="Genomic_DNA"/>
</dbReference>
<evidence type="ECO:0000313" key="1">
    <source>
        <dbReference type="EMBL" id="GBN38736.1"/>
    </source>
</evidence>
<keyword evidence="2" id="KW-1185">Reference proteome</keyword>
<name>A0A4Y2NLW9_ARAVE</name>
<sequence>MAGNAKSSMRKFDQPGVCLEPPVEGSAEPLDNRGLLTYSEIFSKVRADNNRTWKIPPIHDWYQQKHPGVVLELKVDRKLQTTITRFISGHTRSLSYVQGQMVFPVCIKGNTHQSTPDHLLSCMELEKRNLFESPGLARDSLRASGLLDLV</sequence>
<dbReference type="Proteomes" id="UP000499080">
    <property type="component" value="Unassembled WGS sequence"/>
</dbReference>
<evidence type="ECO:0000313" key="2">
    <source>
        <dbReference type="Proteomes" id="UP000499080"/>
    </source>
</evidence>
<proteinExistence type="predicted"/>
<accession>A0A4Y2NLW9</accession>
<organism evidence="1 2">
    <name type="scientific">Araneus ventricosus</name>
    <name type="common">Orbweaver spider</name>
    <name type="synonym">Epeira ventricosa</name>
    <dbReference type="NCBI Taxonomy" id="182803"/>
    <lineage>
        <taxon>Eukaryota</taxon>
        <taxon>Metazoa</taxon>
        <taxon>Ecdysozoa</taxon>
        <taxon>Arthropoda</taxon>
        <taxon>Chelicerata</taxon>
        <taxon>Arachnida</taxon>
        <taxon>Araneae</taxon>
        <taxon>Araneomorphae</taxon>
        <taxon>Entelegynae</taxon>
        <taxon>Araneoidea</taxon>
        <taxon>Araneidae</taxon>
        <taxon>Araneus</taxon>
    </lineage>
</organism>
<reference evidence="1 2" key="1">
    <citation type="journal article" date="2019" name="Sci. Rep.">
        <title>Orb-weaving spider Araneus ventricosus genome elucidates the spidroin gene catalogue.</title>
        <authorList>
            <person name="Kono N."/>
            <person name="Nakamura H."/>
            <person name="Ohtoshi R."/>
            <person name="Moran D.A.P."/>
            <person name="Shinohara A."/>
            <person name="Yoshida Y."/>
            <person name="Fujiwara M."/>
            <person name="Mori M."/>
            <person name="Tomita M."/>
            <person name="Arakawa K."/>
        </authorList>
    </citation>
    <scope>NUCLEOTIDE SEQUENCE [LARGE SCALE GENOMIC DNA]</scope>
</reference>
<protein>
    <submittedName>
        <fullName evidence="1">Uncharacterized protein</fullName>
    </submittedName>
</protein>
<comment type="caution">
    <text evidence="1">The sequence shown here is derived from an EMBL/GenBank/DDBJ whole genome shotgun (WGS) entry which is preliminary data.</text>
</comment>
<dbReference type="AlphaFoldDB" id="A0A4Y2NLW9"/>
<gene>
    <name evidence="1" type="ORF">AVEN_2600_1</name>
</gene>
<dbReference type="OrthoDB" id="8064596at2759"/>